<organism evidence="1 2">
    <name type="scientific">Clostridium moniliforme</name>
    <dbReference type="NCBI Taxonomy" id="39489"/>
    <lineage>
        <taxon>Bacteria</taxon>
        <taxon>Bacillati</taxon>
        <taxon>Bacillota</taxon>
        <taxon>Clostridia</taxon>
        <taxon>Eubacteriales</taxon>
        <taxon>Clostridiaceae</taxon>
        <taxon>Clostridium</taxon>
    </lineage>
</organism>
<accession>A0ABS4EZ73</accession>
<evidence type="ECO:0000313" key="1">
    <source>
        <dbReference type="EMBL" id="MBP1889291.1"/>
    </source>
</evidence>
<dbReference type="EMBL" id="JAGGJZ010000002">
    <property type="protein sequence ID" value="MBP1889291.1"/>
    <property type="molecule type" value="Genomic_DNA"/>
</dbReference>
<evidence type="ECO:0000313" key="2">
    <source>
        <dbReference type="Proteomes" id="UP000783390"/>
    </source>
</evidence>
<dbReference type="RefSeq" id="WP_209796002.1">
    <property type="nucleotide sequence ID" value="NZ_JAGGJZ010000002.1"/>
</dbReference>
<sequence>MYCRYPDGGDFFFEIDESEIINFEELVDFEELIDFDENYRDKDKKYCNYNKNISCEKHIKLNKEYPIDLKKWLKTDDEYANDITSK</sequence>
<protein>
    <submittedName>
        <fullName evidence="1">Uncharacterized protein</fullName>
    </submittedName>
</protein>
<gene>
    <name evidence="1" type="ORF">J2Z53_000872</name>
</gene>
<name>A0ABS4EZ73_9CLOT</name>
<dbReference type="Proteomes" id="UP000783390">
    <property type="component" value="Unassembled WGS sequence"/>
</dbReference>
<proteinExistence type="predicted"/>
<comment type="caution">
    <text evidence="1">The sequence shown here is derived from an EMBL/GenBank/DDBJ whole genome shotgun (WGS) entry which is preliminary data.</text>
</comment>
<keyword evidence="2" id="KW-1185">Reference proteome</keyword>
<reference evidence="1 2" key="1">
    <citation type="submission" date="2021-03" db="EMBL/GenBank/DDBJ databases">
        <title>Genomic Encyclopedia of Type Strains, Phase IV (KMG-IV): sequencing the most valuable type-strain genomes for metagenomic binning, comparative biology and taxonomic classification.</title>
        <authorList>
            <person name="Goeker M."/>
        </authorList>
    </citation>
    <scope>NUCLEOTIDE SEQUENCE [LARGE SCALE GENOMIC DNA]</scope>
    <source>
        <strain evidence="1 2">DSM 3984</strain>
    </source>
</reference>